<gene>
    <name evidence="1" type="ORF">KP509_08G032800</name>
</gene>
<name>A0A8T2U719_CERRI</name>
<evidence type="ECO:0000313" key="2">
    <source>
        <dbReference type="Proteomes" id="UP000825935"/>
    </source>
</evidence>
<dbReference type="AlphaFoldDB" id="A0A8T2U719"/>
<sequence length="77" mass="8890">MEGLCSRIESGGAGRASSCAALKHVDMQWLQMRTQKSAAGQLEIWKFEMETLQRLSQFLWSVNIQMWNSEKETLQRL</sequence>
<reference evidence="1" key="1">
    <citation type="submission" date="2021-08" db="EMBL/GenBank/DDBJ databases">
        <title>WGS assembly of Ceratopteris richardii.</title>
        <authorList>
            <person name="Marchant D.B."/>
            <person name="Chen G."/>
            <person name="Jenkins J."/>
            <person name="Shu S."/>
            <person name="Leebens-Mack J."/>
            <person name="Grimwood J."/>
            <person name="Schmutz J."/>
            <person name="Soltis P."/>
            <person name="Soltis D."/>
            <person name="Chen Z.-H."/>
        </authorList>
    </citation>
    <scope>NUCLEOTIDE SEQUENCE</scope>
    <source>
        <strain evidence="1">Whitten #5841</strain>
        <tissue evidence="1">Leaf</tissue>
    </source>
</reference>
<evidence type="ECO:0000313" key="1">
    <source>
        <dbReference type="EMBL" id="KAH7431152.1"/>
    </source>
</evidence>
<dbReference type="Proteomes" id="UP000825935">
    <property type="component" value="Chromosome 8"/>
</dbReference>
<keyword evidence="2" id="KW-1185">Reference proteome</keyword>
<comment type="caution">
    <text evidence="1">The sequence shown here is derived from an EMBL/GenBank/DDBJ whole genome shotgun (WGS) entry which is preliminary data.</text>
</comment>
<organism evidence="1 2">
    <name type="scientific">Ceratopteris richardii</name>
    <name type="common">Triangle waterfern</name>
    <dbReference type="NCBI Taxonomy" id="49495"/>
    <lineage>
        <taxon>Eukaryota</taxon>
        <taxon>Viridiplantae</taxon>
        <taxon>Streptophyta</taxon>
        <taxon>Embryophyta</taxon>
        <taxon>Tracheophyta</taxon>
        <taxon>Polypodiopsida</taxon>
        <taxon>Polypodiidae</taxon>
        <taxon>Polypodiales</taxon>
        <taxon>Pteridineae</taxon>
        <taxon>Pteridaceae</taxon>
        <taxon>Parkerioideae</taxon>
        <taxon>Ceratopteris</taxon>
    </lineage>
</organism>
<accession>A0A8T2U719</accession>
<proteinExistence type="predicted"/>
<dbReference type="EMBL" id="CM035413">
    <property type="protein sequence ID" value="KAH7431152.1"/>
    <property type="molecule type" value="Genomic_DNA"/>
</dbReference>
<protein>
    <submittedName>
        <fullName evidence="1">Uncharacterized protein</fullName>
    </submittedName>
</protein>